<organism evidence="2 3">
    <name type="scientific">Streptomyces carpaticus</name>
    <dbReference type="NCBI Taxonomy" id="285558"/>
    <lineage>
        <taxon>Bacteria</taxon>
        <taxon>Bacillati</taxon>
        <taxon>Actinomycetota</taxon>
        <taxon>Actinomycetes</taxon>
        <taxon>Kitasatosporales</taxon>
        <taxon>Streptomycetaceae</taxon>
        <taxon>Streptomyces</taxon>
    </lineage>
</organism>
<proteinExistence type="predicted"/>
<evidence type="ECO:0000256" key="1">
    <source>
        <dbReference type="SAM" id="MobiDB-lite"/>
    </source>
</evidence>
<name>A0ABV4ZJ37_9ACTN</name>
<dbReference type="RefSeq" id="WP_375061382.1">
    <property type="nucleotide sequence ID" value="NZ_JBHGBT010000002.1"/>
</dbReference>
<protein>
    <submittedName>
        <fullName evidence="2">Uncharacterized protein</fullName>
    </submittedName>
</protein>
<reference evidence="2 3" key="1">
    <citation type="submission" date="2024-09" db="EMBL/GenBank/DDBJ databases">
        <title>Draft genome sequence of multifaceted antimicrobials producing Streptomyces sp. strain FH1.</title>
        <authorList>
            <person name="Hassan F."/>
            <person name="Ali H."/>
            <person name="Hassan N."/>
            <person name="Nawaz A."/>
        </authorList>
    </citation>
    <scope>NUCLEOTIDE SEQUENCE [LARGE SCALE GENOMIC DNA]</scope>
    <source>
        <strain evidence="2 3">FH1</strain>
    </source>
</reference>
<sequence>MAVEPRLLASAHGQRQERDVADVLEQILERHGGSAADLEEFIGRAAAWCEGLGTAEGRDLGERFRAISEQVALPNSSPHPDRDGLADSATPPAVEHAERARAALSSSRSRAVGAAPTSDSPLPPQTEPPGVRRIR</sequence>
<dbReference type="EMBL" id="JBHGBT010000002">
    <property type="protein sequence ID" value="MFB4193344.1"/>
    <property type="molecule type" value="Genomic_DNA"/>
</dbReference>
<feature type="compositionally biased region" description="Low complexity" evidence="1">
    <location>
        <begin position="102"/>
        <end position="115"/>
    </location>
</feature>
<evidence type="ECO:0000313" key="3">
    <source>
        <dbReference type="Proteomes" id="UP001577267"/>
    </source>
</evidence>
<accession>A0ABV4ZJ37</accession>
<dbReference type="Proteomes" id="UP001577267">
    <property type="component" value="Unassembled WGS sequence"/>
</dbReference>
<evidence type="ECO:0000313" key="2">
    <source>
        <dbReference type="EMBL" id="MFB4193344.1"/>
    </source>
</evidence>
<feature type="region of interest" description="Disordered" evidence="1">
    <location>
        <begin position="71"/>
        <end position="135"/>
    </location>
</feature>
<keyword evidence="3" id="KW-1185">Reference proteome</keyword>
<comment type="caution">
    <text evidence="2">The sequence shown here is derived from an EMBL/GenBank/DDBJ whole genome shotgun (WGS) entry which is preliminary data.</text>
</comment>
<gene>
    <name evidence="2" type="ORF">ACE11A_03100</name>
</gene>